<sequence>MNEPILEDFICSFDTDLEKEEDFKIVCRFPNELGVVIYKSLTFTNNKYYTTPIRFFKKSYHISGTGDFSQEVQRLDTIQEVRQFAKGIYEKELVYS</sequence>
<dbReference type="Proteomes" id="UP000182762">
    <property type="component" value="Unassembled WGS sequence"/>
</dbReference>
<evidence type="ECO:0000313" key="2">
    <source>
        <dbReference type="Proteomes" id="UP000182762"/>
    </source>
</evidence>
<evidence type="ECO:0000313" key="1">
    <source>
        <dbReference type="EMBL" id="SFQ86678.1"/>
    </source>
</evidence>
<comment type="caution">
    <text evidence="1">The sequence shown here is derived from an EMBL/GenBank/DDBJ whole genome shotgun (WGS) entry which is preliminary data.</text>
</comment>
<name>A0A1I6C0G5_9BACI</name>
<dbReference type="EMBL" id="FOXX01000019">
    <property type="protein sequence ID" value="SFQ86678.1"/>
    <property type="molecule type" value="Genomic_DNA"/>
</dbReference>
<protein>
    <submittedName>
        <fullName evidence="1">Uncharacterized protein</fullName>
    </submittedName>
</protein>
<dbReference type="RefSeq" id="WP_061802855.1">
    <property type="nucleotide sequence ID" value="NZ_FOXX01000019.1"/>
</dbReference>
<organism evidence="1 2">
    <name type="scientific">Priestia endophytica DSM 13796</name>
    <dbReference type="NCBI Taxonomy" id="1121089"/>
    <lineage>
        <taxon>Bacteria</taxon>
        <taxon>Bacillati</taxon>
        <taxon>Bacillota</taxon>
        <taxon>Bacilli</taxon>
        <taxon>Bacillales</taxon>
        <taxon>Bacillaceae</taxon>
        <taxon>Priestia</taxon>
    </lineage>
</organism>
<gene>
    <name evidence="1" type="ORF">SAMN02745910_04697</name>
</gene>
<proteinExistence type="predicted"/>
<accession>A0A1I6C0G5</accession>
<reference evidence="1 2" key="1">
    <citation type="submission" date="2016-10" db="EMBL/GenBank/DDBJ databases">
        <authorList>
            <person name="Varghese N."/>
            <person name="Submissions S."/>
        </authorList>
    </citation>
    <scope>NUCLEOTIDE SEQUENCE [LARGE SCALE GENOMIC DNA]</scope>
    <source>
        <strain evidence="1 2">DSM 13796</strain>
    </source>
</reference>
<keyword evidence="2" id="KW-1185">Reference proteome</keyword>
<dbReference type="GeneID" id="93713220"/>